<protein>
    <submittedName>
        <fullName evidence="2">Uncharacterized protein</fullName>
    </submittedName>
</protein>
<feature type="compositionally biased region" description="Low complexity" evidence="1">
    <location>
        <begin position="11"/>
        <end position="23"/>
    </location>
</feature>
<dbReference type="OrthoDB" id="2740448at2759"/>
<comment type="caution">
    <text evidence="2">The sequence shown here is derived from an EMBL/GenBank/DDBJ whole genome shotgun (WGS) entry which is preliminary data.</text>
</comment>
<dbReference type="Proteomes" id="UP000243081">
    <property type="component" value="Unassembled WGS sequence"/>
</dbReference>
<reference evidence="2 3" key="1">
    <citation type="submission" date="2016-03" db="EMBL/GenBank/DDBJ databases">
        <title>Fine-scale spatial genetic structure of a fungal parasite of coffee scale insects.</title>
        <authorList>
            <person name="Jackson D."/>
            <person name="Zemenick K.A."/>
            <person name="Malloure B."/>
            <person name="Quandt C.A."/>
            <person name="James T.Y."/>
        </authorList>
    </citation>
    <scope>NUCLEOTIDE SEQUENCE [LARGE SCALE GENOMIC DNA]</scope>
    <source>
        <strain evidence="2 3">UM487</strain>
    </source>
</reference>
<name>A0A179IDL8_CORDF</name>
<dbReference type="AlphaFoldDB" id="A0A179IDL8"/>
<sequence length="177" mass="18793">MAGKRGKKSTKSSSPQLASAPQSTNILAQSTSEVASNPVLGYKLRVLIHDFLHATTDPAAAHRLNSTTDEYYISAPYFTPDEAAVVQNATLESVPSLGHVPGGDDQDASAADLLSKPVREALGILFSGFLDKRRASGDARPCGPHHLAPLYAALFGIAPEEIQDAKFLGRLRRNGLS</sequence>
<proteinExistence type="predicted"/>
<accession>A0A179IDL8</accession>
<dbReference type="OMA" id="FRICAAH"/>
<feature type="compositionally biased region" description="Basic residues" evidence="1">
    <location>
        <begin position="1"/>
        <end position="10"/>
    </location>
</feature>
<evidence type="ECO:0000256" key="1">
    <source>
        <dbReference type="SAM" id="MobiDB-lite"/>
    </source>
</evidence>
<organism evidence="2 3">
    <name type="scientific">Cordyceps confragosa</name>
    <name type="common">Lecanicillium lecanii</name>
    <dbReference type="NCBI Taxonomy" id="2714763"/>
    <lineage>
        <taxon>Eukaryota</taxon>
        <taxon>Fungi</taxon>
        <taxon>Dikarya</taxon>
        <taxon>Ascomycota</taxon>
        <taxon>Pezizomycotina</taxon>
        <taxon>Sordariomycetes</taxon>
        <taxon>Hypocreomycetidae</taxon>
        <taxon>Hypocreales</taxon>
        <taxon>Cordycipitaceae</taxon>
        <taxon>Akanthomyces</taxon>
    </lineage>
</organism>
<feature type="region of interest" description="Disordered" evidence="1">
    <location>
        <begin position="1"/>
        <end position="24"/>
    </location>
</feature>
<dbReference type="EMBL" id="LUKN01001711">
    <property type="protein sequence ID" value="OAR00445.1"/>
    <property type="molecule type" value="Genomic_DNA"/>
</dbReference>
<evidence type="ECO:0000313" key="2">
    <source>
        <dbReference type="EMBL" id="OAR00445.1"/>
    </source>
</evidence>
<gene>
    <name evidence="2" type="ORF">LLEC1_02418</name>
</gene>
<evidence type="ECO:0000313" key="3">
    <source>
        <dbReference type="Proteomes" id="UP000243081"/>
    </source>
</evidence>
<keyword evidence="3" id="KW-1185">Reference proteome</keyword>